<feature type="domain" description="SnoaL-like" evidence="1">
    <location>
        <begin position="5"/>
        <end position="101"/>
    </location>
</feature>
<gene>
    <name evidence="2" type="ORF">SAMN04488540_11160</name>
</gene>
<dbReference type="InterPro" id="IPR037401">
    <property type="entry name" value="SnoaL-like"/>
</dbReference>
<dbReference type="Gene3D" id="3.10.450.50">
    <property type="match status" value="1"/>
</dbReference>
<dbReference type="EMBL" id="FNEM01000011">
    <property type="protein sequence ID" value="SDJ65969.1"/>
    <property type="molecule type" value="Genomic_DNA"/>
</dbReference>
<dbReference type="SUPFAM" id="SSF54427">
    <property type="entry name" value="NTF2-like"/>
    <property type="match status" value="1"/>
</dbReference>
<protein>
    <submittedName>
        <fullName evidence="2">SnoaL-like domain-containing protein</fullName>
    </submittedName>
</protein>
<name>A0A1G8VJ34_9GAMM</name>
<keyword evidence="3" id="KW-1185">Reference proteome</keyword>
<dbReference type="InterPro" id="IPR032710">
    <property type="entry name" value="NTF2-like_dom_sf"/>
</dbReference>
<accession>A0A1G8VJ34</accession>
<evidence type="ECO:0000313" key="3">
    <source>
        <dbReference type="Proteomes" id="UP000199527"/>
    </source>
</evidence>
<organism evidence="2 3">
    <name type="scientific">Ferrimonas sediminum</name>
    <dbReference type="NCBI Taxonomy" id="718193"/>
    <lineage>
        <taxon>Bacteria</taxon>
        <taxon>Pseudomonadati</taxon>
        <taxon>Pseudomonadota</taxon>
        <taxon>Gammaproteobacteria</taxon>
        <taxon>Alteromonadales</taxon>
        <taxon>Ferrimonadaceae</taxon>
        <taxon>Ferrimonas</taxon>
    </lineage>
</organism>
<dbReference type="Pfam" id="PF12680">
    <property type="entry name" value="SnoaL_2"/>
    <property type="match status" value="1"/>
</dbReference>
<evidence type="ECO:0000259" key="1">
    <source>
        <dbReference type="Pfam" id="PF12680"/>
    </source>
</evidence>
<sequence>MTPMERWNTLISSGDVSSLPQLLADEVCFHSPVVHTPQRGKAITCAYLQAAFSILMTPSFRYVNKIDGGNRLSLEFVTEVDGVEINGVDLITWNDDGQIAEFKVMIRPLKAINLVHQKMAELLQASAAGR</sequence>
<dbReference type="RefSeq" id="WP_090365937.1">
    <property type="nucleotide sequence ID" value="NZ_FNEM01000011.1"/>
</dbReference>
<proteinExistence type="predicted"/>
<dbReference type="OrthoDB" id="1163083at2"/>
<reference evidence="3" key="1">
    <citation type="submission" date="2016-10" db="EMBL/GenBank/DDBJ databases">
        <authorList>
            <person name="Varghese N."/>
            <person name="Submissions S."/>
        </authorList>
    </citation>
    <scope>NUCLEOTIDE SEQUENCE [LARGE SCALE GENOMIC DNA]</scope>
    <source>
        <strain evidence="3">DSM 23317</strain>
    </source>
</reference>
<dbReference type="AlphaFoldDB" id="A0A1G8VJ34"/>
<evidence type="ECO:0000313" key="2">
    <source>
        <dbReference type="EMBL" id="SDJ65969.1"/>
    </source>
</evidence>
<dbReference type="Proteomes" id="UP000199527">
    <property type="component" value="Unassembled WGS sequence"/>
</dbReference>